<dbReference type="EMBL" id="JNHI01000107">
    <property type="protein sequence ID" value="KDS23679.1"/>
    <property type="molecule type" value="Genomic_DNA"/>
</dbReference>
<protein>
    <submittedName>
        <fullName evidence="1">Uncharacterized protein</fullName>
    </submittedName>
</protein>
<name>A0A078QK94_PHOVU</name>
<reference evidence="1 2" key="1">
    <citation type="submission" date="2014-04" db="EMBL/GenBank/DDBJ databases">
        <authorList>
            <person name="Sears C."/>
            <person name="Carroll K."/>
            <person name="Sack B.R."/>
            <person name="Qadri F."/>
            <person name="Myers L.L."/>
            <person name="Chung G.-T."/>
            <person name="Escheverria P."/>
            <person name="Fraser C.M."/>
            <person name="Sadzewicz L."/>
            <person name="Shefchek K.A."/>
            <person name="Tallon L."/>
            <person name="Das S.P."/>
            <person name="Daugherty S."/>
            <person name="Mongodin E.F."/>
        </authorList>
    </citation>
    <scope>NUCLEOTIDE SEQUENCE [LARGE SCALE GENOMIC DNA]</scope>
    <source>
        <strain evidence="2">3775 SL(B) 10 (iv)</strain>
    </source>
</reference>
<comment type="caution">
    <text evidence="1">The sequence shown here is derived from an EMBL/GenBank/DDBJ whole genome shotgun (WGS) entry which is preliminary data.</text>
</comment>
<gene>
    <name evidence="1" type="ORF">M097_4798</name>
</gene>
<organism evidence="1 2">
    <name type="scientific">Phocaeicola vulgatus str. 3775 SL</name>
    <name type="common">B</name>
    <name type="synonym">iv</name>
    <dbReference type="NCBI Taxonomy" id="1339350"/>
    <lineage>
        <taxon>Bacteria</taxon>
        <taxon>Pseudomonadati</taxon>
        <taxon>Bacteroidota</taxon>
        <taxon>Bacteroidia</taxon>
        <taxon>Bacteroidales</taxon>
        <taxon>Bacteroidaceae</taxon>
        <taxon>Phocaeicola</taxon>
    </lineage>
</organism>
<evidence type="ECO:0000313" key="1">
    <source>
        <dbReference type="EMBL" id="KDS23679.1"/>
    </source>
</evidence>
<dbReference type="AlphaFoldDB" id="A0A078QK94"/>
<accession>A0A078QK94</accession>
<dbReference type="Proteomes" id="UP000028134">
    <property type="component" value="Unassembled WGS sequence"/>
</dbReference>
<proteinExistence type="predicted"/>
<sequence length="131" mass="15706">MQFLDFSLAQKSAKRFFSQNVKTRSVYDRTKITNCWLKGFTNLLFFCPIILNSVFMKYQVLFEHPCLQMKRYFCSTLMLSAWWENRTDQPGAQYHFIITDRLFLWCNAPISLSFFVSLCRKYCVLTVNFEK</sequence>
<evidence type="ECO:0000313" key="2">
    <source>
        <dbReference type="Proteomes" id="UP000028134"/>
    </source>
</evidence>